<dbReference type="Pfam" id="PF05845">
    <property type="entry name" value="PhnH"/>
    <property type="match status" value="1"/>
</dbReference>
<dbReference type="NCBIfam" id="TIGR03292">
    <property type="entry name" value="PhnH_redo"/>
    <property type="match status" value="1"/>
</dbReference>
<keyword evidence="1" id="KW-0456">Lyase</keyword>
<dbReference type="InterPro" id="IPR008772">
    <property type="entry name" value="Phosphonate_metab_PhnH"/>
</dbReference>
<protein>
    <submittedName>
        <fullName evidence="1">Phosphonate C-P lyase system protein PhnH</fullName>
    </submittedName>
</protein>
<reference evidence="1 2" key="1">
    <citation type="submission" date="2018-08" db="EMBL/GenBank/DDBJ databases">
        <title>Flavobacterium tibetense sp. nov., isolated from a wetland YonghuCo on Tibetan Plateau.</title>
        <authorList>
            <person name="Phurbu D."/>
            <person name="Lu H."/>
            <person name="Xing P."/>
        </authorList>
    </citation>
    <scope>NUCLEOTIDE SEQUENCE [LARGE SCALE GENOMIC DNA]</scope>
    <source>
        <strain evidence="1 2">DJC</strain>
    </source>
</reference>
<accession>A0A411Z0E4</accession>
<dbReference type="SUPFAM" id="SSF159709">
    <property type="entry name" value="PhnH-like"/>
    <property type="match status" value="1"/>
</dbReference>
<dbReference type="InterPro" id="IPR038058">
    <property type="entry name" value="PhnH-like_sp"/>
</dbReference>
<sequence length="189" mass="19510">MTPEALLGGFADAPVQSAHAFRASLEALARPGTLQHLTGAIPPAPMSVAAGVLVLTLCDGTTPVHLAGGHDCGPLRDWITFHTGAPLVAAEAAVFAIGAWGALQPVSRFAIGQPDYPDRSATLIIEMPELTAEGPRLTGPGIRRAAHLSLPAITEFAVNSALFPLGFDCFFTAGQQVAGLPRSTRIEAA</sequence>
<dbReference type="EMBL" id="QWEY01000008">
    <property type="protein sequence ID" value="RGP36527.1"/>
    <property type="molecule type" value="Genomic_DNA"/>
</dbReference>
<dbReference type="GO" id="GO:0016829">
    <property type="term" value="F:lyase activity"/>
    <property type="evidence" value="ECO:0007669"/>
    <property type="project" value="UniProtKB-KW"/>
</dbReference>
<proteinExistence type="predicted"/>
<organism evidence="1 2">
    <name type="scientific">Pseudotabrizicola alkalilacus</name>
    <dbReference type="NCBI Taxonomy" id="2305252"/>
    <lineage>
        <taxon>Bacteria</taxon>
        <taxon>Pseudomonadati</taxon>
        <taxon>Pseudomonadota</taxon>
        <taxon>Alphaproteobacteria</taxon>
        <taxon>Rhodobacterales</taxon>
        <taxon>Paracoccaceae</taxon>
        <taxon>Pseudotabrizicola</taxon>
    </lineage>
</organism>
<comment type="caution">
    <text evidence="1">The sequence shown here is derived from an EMBL/GenBank/DDBJ whole genome shotgun (WGS) entry which is preliminary data.</text>
</comment>
<dbReference type="Gene3D" id="3.40.50.11310">
    <property type="entry name" value="Bacterial phosphonate metabolism protein PhnH"/>
    <property type="match status" value="1"/>
</dbReference>
<dbReference type="OrthoDB" id="9814509at2"/>
<gene>
    <name evidence="1" type="primary">phnH</name>
    <name evidence="1" type="ORF">D1012_15170</name>
</gene>
<dbReference type="AlphaFoldDB" id="A0A411Z0E4"/>
<keyword evidence="2" id="KW-1185">Reference proteome</keyword>
<evidence type="ECO:0000313" key="1">
    <source>
        <dbReference type="EMBL" id="RGP36527.1"/>
    </source>
</evidence>
<name>A0A411Z0E4_9RHOB</name>
<dbReference type="RefSeq" id="WP_118153937.1">
    <property type="nucleotide sequence ID" value="NZ_QWEY01000008.1"/>
</dbReference>
<dbReference type="GO" id="GO:0019634">
    <property type="term" value="P:organic phosphonate metabolic process"/>
    <property type="evidence" value="ECO:0007669"/>
    <property type="project" value="InterPro"/>
</dbReference>
<dbReference type="Proteomes" id="UP000284547">
    <property type="component" value="Unassembled WGS sequence"/>
</dbReference>
<evidence type="ECO:0000313" key="2">
    <source>
        <dbReference type="Proteomes" id="UP000284547"/>
    </source>
</evidence>
<dbReference type="PIRSF" id="PIRSF020680">
    <property type="entry name" value="PhnH"/>
    <property type="match status" value="1"/>
</dbReference>